<dbReference type="Proteomes" id="UP001139522">
    <property type="component" value="Unassembled WGS sequence"/>
</dbReference>
<evidence type="ECO:0000313" key="3">
    <source>
        <dbReference type="Proteomes" id="UP001139522"/>
    </source>
</evidence>
<dbReference type="Gene3D" id="3.40.50.720">
    <property type="entry name" value="NAD(P)-binding Rossmann-like Domain"/>
    <property type="match status" value="1"/>
</dbReference>
<name>A0ABT5WB11_9GAMM</name>
<dbReference type="PANTHER" id="PTHR48079:SF6">
    <property type="entry name" value="NAD(P)-BINDING DOMAIN-CONTAINING PROTEIN-RELATED"/>
    <property type="match status" value="1"/>
</dbReference>
<organism evidence="2 3">
    <name type="scientific">Marinomonas maritima</name>
    <dbReference type="NCBI Taxonomy" id="2940935"/>
    <lineage>
        <taxon>Bacteria</taxon>
        <taxon>Pseudomonadati</taxon>
        <taxon>Pseudomonadota</taxon>
        <taxon>Gammaproteobacteria</taxon>
        <taxon>Oceanospirillales</taxon>
        <taxon>Oceanospirillaceae</taxon>
        <taxon>Marinomonas</taxon>
    </lineage>
</organism>
<accession>A0ABT5WB11</accession>
<comment type="caution">
    <text evidence="2">The sequence shown here is derived from an EMBL/GenBank/DDBJ whole genome shotgun (WGS) entry which is preliminary data.</text>
</comment>
<reference evidence="2" key="1">
    <citation type="submission" date="2023-01" db="EMBL/GenBank/DDBJ databases">
        <title>Psychroserpens sp. MSW6 and Marinomonas sp. RSW2, isolated from seawater.</title>
        <authorList>
            <person name="Kristyanto S."/>
            <person name="Jung J."/>
            <person name="Kim J.M."/>
            <person name="Jeon C.O."/>
        </authorList>
    </citation>
    <scope>NUCLEOTIDE SEQUENCE</scope>
    <source>
        <strain evidence="2">RSW2</strain>
    </source>
</reference>
<dbReference type="InterPro" id="IPR051783">
    <property type="entry name" value="NAD(P)-dependent_oxidoreduct"/>
</dbReference>
<dbReference type="Pfam" id="PF01370">
    <property type="entry name" value="Epimerase"/>
    <property type="match status" value="1"/>
</dbReference>
<feature type="domain" description="NAD-dependent epimerase/dehydratase" evidence="1">
    <location>
        <begin position="10"/>
        <end position="222"/>
    </location>
</feature>
<evidence type="ECO:0000259" key="1">
    <source>
        <dbReference type="Pfam" id="PF01370"/>
    </source>
</evidence>
<sequence>MNTPLKQKRALVLGATGGIGSEVVRQLNNAGWHIHALKRGANQTSESKNITWFKGDALNQADVETAAEGCQVILHGVNPLGYKSWGRLVLPMLDNTIAVAKKIGACIVLPGTVYNYGQDAFPLLNETSPQNPVTKKGHIRVEMERRLQVFSEHGGQVIIVRAGDFFGPSAVNNWFSQGLIKPNKPIKNISNPSTLNVGHQWAYLPDVATTMVKLIENRDTLDAFSTFHMNGFWDKDGEQMAKTIRRAVEIHMGETPNISAFPWRLMSCIAPFNETLKEIMKMRYLWQQPIRMNNTKLIQQLGKEPSTPIDKAVEDTLKALNCLN</sequence>
<evidence type="ECO:0000313" key="2">
    <source>
        <dbReference type="EMBL" id="MDE8602000.1"/>
    </source>
</evidence>
<dbReference type="SUPFAM" id="SSF51735">
    <property type="entry name" value="NAD(P)-binding Rossmann-fold domains"/>
    <property type="match status" value="1"/>
</dbReference>
<dbReference type="PANTHER" id="PTHR48079">
    <property type="entry name" value="PROTEIN YEEZ"/>
    <property type="match status" value="1"/>
</dbReference>
<gene>
    <name evidence="2" type="ORF">M3I01_003545</name>
</gene>
<dbReference type="EMBL" id="JAMZEG020000001">
    <property type="protein sequence ID" value="MDE8602000.1"/>
    <property type="molecule type" value="Genomic_DNA"/>
</dbReference>
<proteinExistence type="predicted"/>
<dbReference type="InterPro" id="IPR036291">
    <property type="entry name" value="NAD(P)-bd_dom_sf"/>
</dbReference>
<dbReference type="RefSeq" id="WP_255894207.1">
    <property type="nucleotide sequence ID" value="NZ_JAMZEG020000001.1"/>
</dbReference>
<protein>
    <submittedName>
        <fullName evidence="2">NAD-dependent epimerase/dehydratase family protein</fullName>
    </submittedName>
</protein>
<dbReference type="InterPro" id="IPR001509">
    <property type="entry name" value="Epimerase_deHydtase"/>
</dbReference>
<keyword evidence="3" id="KW-1185">Reference proteome</keyword>